<dbReference type="CDD" id="cd05300">
    <property type="entry name" value="2-Hacid_dh_1"/>
    <property type="match status" value="1"/>
</dbReference>
<dbReference type="AlphaFoldDB" id="A0A6J4J5S2"/>
<accession>A0A6J4J5S2</accession>
<dbReference type="SUPFAM" id="SSF52283">
    <property type="entry name" value="Formate/glycerate dehydrogenase catalytic domain-like"/>
    <property type="match status" value="1"/>
</dbReference>
<keyword evidence="1 4" id="KW-0560">Oxidoreductase</keyword>
<evidence type="ECO:0000259" key="3">
    <source>
        <dbReference type="Pfam" id="PF02826"/>
    </source>
</evidence>
<dbReference type="Pfam" id="PF02826">
    <property type="entry name" value="2-Hacid_dh_C"/>
    <property type="match status" value="1"/>
</dbReference>
<dbReference type="SUPFAM" id="SSF51735">
    <property type="entry name" value="NAD(P)-binding Rossmann-fold domains"/>
    <property type="match status" value="1"/>
</dbReference>
<dbReference type="PANTHER" id="PTHR43333">
    <property type="entry name" value="2-HACID_DH_C DOMAIN-CONTAINING PROTEIN"/>
    <property type="match status" value="1"/>
</dbReference>
<dbReference type="Gene3D" id="3.40.50.720">
    <property type="entry name" value="NAD(P)-binding Rossmann-like Domain"/>
    <property type="match status" value="2"/>
</dbReference>
<dbReference type="PANTHER" id="PTHR43333:SF1">
    <property type="entry name" value="D-ISOMER SPECIFIC 2-HYDROXYACID DEHYDROGENASE NAD-BINDING DOMAIN-CONTAINING PROTEIN"/>
    <property type="match status" value="1"/>
</dbReference>
<dbReference type="EMBL" id="CADCTA010000117">
    <property type="protein sequence ID" value="CAA9268709.1"/>
    <property type="molecule type" value="Genomic_DNA"/>
</dbReference>
<evidence type="ECO:0000256" key="1">
    <source>
        <dbReference type="ARBA" id="ARBA00023002"/>
    </source>
</evidence>
<dbReference type="GO" id="GO:0004617">
    <property type="term" value="F:phosphoglycerate dehydrogenase activity"/>
    <property type="evidence" value="ECO:0007669"/>
    <property type="project" value="UniProtKB-EC"/>
</dbReference>
<dbReference type="InterPro" id="IPR036291">
    <property type="entry name" value="NAD(P)-bd_dom_sf"/>
</dbReference>
<keyword evidence="2" id="KW-0520">NAD</keyword>
<dbReference type="GO" id="GO:0051287">
    <property type="term" value="F:NAD binding"/>
    <property type="evidence" value="ECO:0007669"/>
    <property type="project" value="InterPro"/>
</dbReference>
<protein>
    <submittedName>
        <fullName evidence="4">D-3-phosphoglycerate dehydrogenase</fullName>
        <ecNumber evidence="4">1.1.1.95</ecNumber>
    </submittedName>
</protein>
<sequence>MSKTPLTIWCNPQVSETARNLLIEGSKPHRLVFSPVATYNLDAGPPDPALLEADAAFGQPDPQTVMQAERLRWVHLTSAGYARYDTPEFRKALAARGAMLTNSSQVYAEPCAEHLFAFMLAHARQLMWTYQMQLTERSWNTEPLRVASRLLTAQRMLLLGYGAIARRLVELVQPFRMTISAVRRRPTGADVVCTIREDEVEEALPEADHVVNTLPEGDTTRHFMNAARFAAMKPGAIFYNVGRGSTVDQEALLAALQQDQLGAAYLDVTVPEPLPPEHPLWTAPRCYITPHTAGGHSDEHERFVAHFIANLSRFTAGEPLLDRVM</sequence>
<name>A0A6J4J5S2_9BACT</name>
<dbReference type="InterPro" id="IPR006140">
    <property type="entry name" value="D-isomer_DH_NAD-bd"/>
</dbReference>
<gene>
    <name evidence="4" type="ORF">AVDCRST_MAG42-3303</name>
</gene>
<dbReference type="EC" id="1.1.1.95" evidence="4"/>
<proteinExistence type="predicted"/>
<reference evidence="4" key="1">
    <citation type="submission" date="2020-02" db="EMBL/GenBank/DDBJ databases">
        <authorList>
            <person name="Meier V. D."/>
        </authorList>
    </citation>
    <scope>NUCLEOTIDE SEQUENCE</scope>
    <source>
        <strain evidence="4">AVDCRST_MAG42</strain>
    </source>
</reference>
<organism evidence="4">
    <name type="scientific">uncultured Chthoniobacterales bacterium</name>
    <dbReference type="NCBI Taxonomy" id="1836801"/>
    <lineage>
        <taxon>Bacteria</taxon>
        <taxon>Pseudomonadati</taxon>
        <taxon>Verrucomicrobiota</taxon>
        <taxon>Spartobacteria</taxon>
        <taxon>Chthoniobacterales</taxon>
        <taxon>environmental samples</taxon>
    </lineage>
</organism>
<feature type="domain" description="D-isomer specific 2-hydroxyacid dehydrogenase NAD-binding" evidence="3">
    <location>
        <begin position="116"/>
        <end position="293"/>
    </location>
</feature>
<evidence type="ECO:0000313" key="4">
    <source>
        <dbReference type="EMBL" id="CAA9268709.1"/>
    </source>
</evidence>
<evidence type="ECO:0000256" key="2">
    <source>
        <dbReference type="ARBA" id="ARBA00023027"/>
    </source>
</evidence>